<dbReference type="NCBIfam" id="TIGR00012">
    <property type="entry name" value="L29"/>
    <property type="match status" value="1"/>
</dbReference>
<dbReference type="InterPro" id="IPR036049">
    <property type="entry name" value="Ribosomal_uL29_sf"/>
</dbReference>
<evidence type="ECO:0000256" key="3">
    <source>
        <dbReference type="ARBA" id="ARBA00023274"/>
    </source>
</evidence>
<keyword evidence="3 5" id="KW-0687">Ribonucleoprotein</keyword>
<gene>
    <name evidence="5" type="primary">rpmC</name>
    <name evidence="6" type="ORF">J2Z62_000064</name>
</gene>
<evidence type="ECO:0000256" key="1">
    <source>
        <dbReference type="ARBA" id="ARBA00009254"/>
    </source>
</evidence>
<name>A0ABU0LY36_9BACT</name>
<comment type="caution">
    <text evidence="6">The sequence shown here is derived from an EMBL/GenBank/DDBJ whole genome shotgun (WGS) entry which is preliminary data.</text>
</comment>
<dbReference type="PANTHER" id="PTHR10916:SF0">
    <property type="entry name" value="LARGE RIBOSOMAL SUBUNIT PROTEIN UL29C"/>
    <property type="match status" value="1"/>
</dbReference>
<comment type="similarity">
    <text evidence="1 5">Belongs to the universal ribosomal protein uL29 family.</text>
</comment>
<dbReference type="HAMAP" id="MF_00374">
    <property type="entry name" value="Ribosomal_uL29"/>
    <property type="match status" value="1"/>
</dbReference>
<dbReference type="SUPFAM" id="SSF46561">
    <property type="entry name" value="Ribosomal protein L29 (L29p)"/>
    <property type="match status" value="1"/>
</dbReference>
<dbReference type="CDD" id="cd00427">
    <property type="entry name" value="Ribosomal_L29_HIP"/>
    <property type="match status" value="1"/>
</dbReference>
<protein>
    <recommendedName>
        <fullName evidence="4 5">Large ribosomal subunit protein uL29</fullName>
    </recommendedName>
</protein>
<accession>A0ABU0LY36</accession>
<evidence type="ECO:0000256" key="4">
    <source>
        <dbReference type="ARBA" id="ARBA00035204"/>
    </source>
</evidence>
<organism evidence="6 7">
    <name type="scientific">Mycoplasmoides fastidiosum</name>
    <dbReference type="NCBI Taxonomy" id="92758"/>
    <lineage>
        <taxon>Bacteria</taxon>
        <taxon>Bacillati</taxon>
        <taxon>Mycoplasmatota</taxon>
        <taxon>Mycoplasmoidales</taxon>
        <taxon>Mycoplasmoidaceae</taxon>
        <taxon>Mycoplasmoides</taxon>
    </lineage>
</organism>
<dbReference type="Gene3D" id="1.10.287.310">
    <property type="match status" value="1"/>
</dbReference>
<reference evidence="6" key="1">
    <citation type="submission" date="2023-07" db="EMBL/GenBank/DDBJ databases">
        <title>Genomic Encyclopedia of Type Strains, Phase IV (KMG-IV): sequencing the most valuable type-strain genomes for metagenomic binning, comparative biology and taxonomic classification.</title>
        <authorList>
            <person name="Goeker M."/>
        </authorList>
    </citation>
    <scope>NUCLEOTIDE SEQUENCE [LARGE SCALE GENOMIC DNA]</scope>
    <source>
        <strain evidence="6">DSM 21204</strain>
    </source>
</reference>
<dbReference type="Pfam" id="PF00831">
    <property type="entry name" value="Ribosomal_L29"/>
    <property type="match status" value="1"/>
</dbReference>
<proteinExistence type="inferred from homology"/>
<keyword evidence="2 5" id="KW-0689">Ribosomal protein</keyword>
<evidence type="ECO:0000256" key="2">
    <source>
        <dbReference type="ARBA" id="ARBA00022980"/>
    </source>
</evidence>
<dbReference type="Proteomes" id="UP001240643">
    <property type="component" value="Unassembled WGS sequence"/>
</dbReference>
<evidence type="ECO:0000256" key="5">
    <source>
        <dbReference type="HAMAP-Rule" id="MF_00374"/>
    </source>
</evidence>
<sequence length="116" mass="13596">MLIKDLRQKQDDELKMLVVQLRIQQMENRFQAAQGELTKTHLIRETRRLIAQVLTVLHERNLRMETKDYHRFSKIIIEENNKQAATEAAEAKTGLLDQVKTKLSGLKLKKQESDVQ</sequence>
<dbReference type="PROSITE" id="PS00579">
    <property type="entry name" value="RIBOSOMAL_L29"/>
    <property type="match status" value="1"/>
</dbReference>
<dbReference type="PANTHER" id="PTHR10916">
    <property type="entry name" value="60S RIBOSOMAL PROTEIN L35/50S RIBOSOMAL PROTEIN L29"/>
    <property type="match status" value="1"/>
</dbReference>
<dbReference type="GO" id="GO:0005840">
    <property type="term" value="C:ribosome"/>
    <property type="evidence" value="ECO:0007669"/>
    <property type="project" value="UniProtKB-KW"/>
</dbReference>
<dbReference type="InterPro" id="IPR018254">
    <property type="entry name" value="Ribosomal_uL29_CS"/>
</dbReference>
<evidence type="ECO:0000313" key="7">
    <source>
        <dbReference type="Proteomes" id="UP001240643"/>
    </source>
</evidence>
<dbReference type="EMBL" id="JAUSWO010000001">
    <property type="protein sequence ID" value="MDQ0513626.1"/>
    <property type="molecule type" value="Genomic_DNA"/>
</dbReference>
<dbReference type="InterPro" id="IPR001854">
    <property type="entry name" value="Ribosomal_uL29"/>
</dbReference>
<keyword evidence="7" id="KW-1185">Reference proteome</keyword>
<dbReference type="RefSeq" id="WP_307291524.1">
    <property type="nucleotide sequence ID" value="NZ_JAUSWO010000001.1"/>
</dbReference>
<evidence type="ECO:0000313" key="6">
    <source>
        <dbReference type="EMBL" id="MDQ0513626.1"/>
    </source>
</evidence>
<dbReference type="InterPro" id="IPR050063">
    <property type="entry name" value="Ribosomal_protein_uL29"/>
</dbReference>